<dbReference type="Pfam" id="PF01590">
    <property type="entry name" value="GAF"/>
    <property type="match status" value="1"/>
</dbReference>
<feature type="domain" description="DNA binding HTH" evidence="2">
    <location>
        <begin position="287"/>
        <end position="322"/>
    </location>
</feature>
<dbReference type="InterPro" id="IPR002197">
    <property type="entry name" value="HTH_Fis"/>
</dbReference>
<sequence>MKSAPSHAERIENAIAGNKAAQHFFIASWQRSMMLHRLDPEQPRSPERLSDPELRQARERVAPLIRIASDMLDRLYLAVGGMGCCVLLSDANGILLDRRGAAADETTFDKWGLGAGAIWSEVSEGTNGIGTCIAEERALTIHKDQHFHSKNTLLSCTAAPVFDQTGKLLAIIDVSSCRADLTESFSRLISLAVIDAARSIETEYFRYNFSVSRILLATPQNEMSSVPVSRQSPALIAVDQDDLVIGATRSARTLYGLRDKDLARPLPLSTLYGLEVDEARDYQLVGRRTIQNALARSGGNVTAAARALGINRATLHRKIKRLKLDA</sequence>
<gene>
    <name evidence="3" type="ORF">O4H49_11625</name>
</gene>
<keyword evidence="4" id="KW-1185">Reference proteome</keyword>
<dbReference type="SUPFAM" id="SSF46689">
    <property type="entry name" value="Homeodomain-like"/>
    <property type="match status" value="1"/>
</dbReference>
<dbReference type="InterPro" id="IPR029016">
    <property type="entry name" value="GAF-like_dom_sf"/>
</dbReference>
<reference evidence="3" key="1">
    <citation type="submission" date="2022-12" db="EMBL/GenBank/DDBJ databases">
        <title>Bacterial isolates from different developmental stages of Nematostella vectensis.</title>
        <authorList>
            <person name="Fraune S."/>
        </authorList>
    </citation>
    <scope>NUCLEOTIDE SEQUENCE</scope>
    <source>
        <strain evidence="3">G21630-S1</strain>
    </source>
</reference>
<name>A0ABT4LM27_9PROT</name>
<organism evidence="3 4">
    <name type="scientific">Kiloniella laminariae</name>
    <dbReference type="NCBI Taxonomy" id="454162"/>
    <lineage>
        <taxon>Bacteria</taxon>
        <taxon>Pseudomonadati</taxon>
        <taxon>Pseudomonadota</taxon>
        <taxon>Alphaproteobacteria</taxon>
        <taxon>Rhodospirillales</taxon>
        <taxon>Kiloniellaceae</taxon>
        <taxon>Kiloniella</taxon>
    </lineage>
</organism>
<evidence type="ECO:0000259" key="1">
    <source>
        <dbReference type="Pfam" id="PF01590"/>
    </source>
</evidence>
<dbReference type="InterPro" id="IPR009057">
    <property type="entry name" value="Homeodomain-like_sf"/>
</dbReference>
<dbReference type="Gene3D" id="1.10.10.60">
    <property type="entry name" value="Homeodomain-like"/>
    <property type="match status" value="1"/>
</dbReference>
<evidence type="ECO:0000313" key="4">
    <source>
        <dbReference type="Proteomes" id="UP001069802"/>
    </source>
</evidence>
<evidence type="ECO:0000313" key="3">
    <source>
        <dbReference type="EMBL" id="MCZ4281431.1"/>
    </source>
</evidence>
<dbReference type="EMBL" id="JAPWGY010000003">
    <property type="protein sequence ID" value="MCZ4281431.1"/>
    <property type="molecule type" value="Genomic_DNA"/>
</dbReference>
<accession>A0ABT4LM27</accession>
<protein>
    <submittedName>
        <fullName evidence="3">GAF domain-containing protein</fullName>
    </submittedName>
</protein>
<comment type="caution">
    <text evidence="3">The sequence shown here is derived from an EMBL/GenBank/DDBJ whole genome shotgun (WGS) entry which is preliminary data.</text>
</comment>
<dbReference type="Pfam" id="PF02954">
    <property type="entry name" value="HTH_8"/>
    <property type="match status" value="1"/>
</dbReference>
<dbReference type="SUPFAM" id="SSF55781">
    <property type="entry name" value="GAF domain-like"/>
    <property type="match status" value="1"/>
</dbReference>
<dbReference type="RefSeq" id="WP_269423582.1">
    <property type="nucleotide sequence ID" value="NZ_JAPWGY010000003.1"/>
</dbReference>
<feature type="domain" description="GAF" evidence="1">
    <location>
        <begin position="64"/>
        <end position="193"/>
    </location>
</feature>
<dbReference type="InterPro" id="IPR003018">
    <property type="entry name" value="GAF"/>
</dbReference>
<dbReference type="Proteomes" id="UP001069802">
    <property type="component" value="Unassembled WGS sequence"/>
</dbReference>
<dbReference type="PRINTS" id="PR01590">
    <property type="entry name" value="HTHFIS"/>
</dbReference>
<proteinExistence type="predicted"/>
<dbReference type="Gene3D" id="3.30.450.40">
    <property type="match status" value="1"/>
</dbReference>
<evidence type="ECO:0000259" key="2">
    <source>
        <dbReference type="Pfam" id="PF02954"/>
    </source>
</evidence>